<evidence type="ECO:0000256" key="2">
    <source>
        <dbReference type="ARBA" id="ARBA00023043"/>
    </source>
</evidence>
<keyword evidence="2 3" id="KW-0040">ANK repeat</keyword>
<dbReference type="RefSeq" id="XP_001300815.1">
    <property type="nucleotide sequence ID" value="XM_001300814.1"/>
</dbReference>
<name>A2G4P0_TRIV3</name>
<dbReference type="Pfam" id="PF12796">
    <property type="entry name" value="Ank_2"/>
    <property type="match status" value="2"/>
</dbReference>
<evidence type="ECO:0000256" key="1">
    <source>
        <dbReference type="ARBA" id="ARBA00022737"/>
    </source>
</evidence>
<dbReference type="EMBL" id="DS114383">
    <property type="protein sequence ID" value="EAX87885.1"/>
    <property type="molecule type" value="Genomic_DNA"/>
</dbReference>
<keyword evidence="1" id="KW-0677">Repeat</keyword>
<evidence type="ECO:0000256" key="3">
    <source>
        <dbReference type="PROSITE-ProRule" id="PRU00023"/>
    </source>
</evidence>
<gene>
    <name evidence="5" type="ORF">TVAG_285100</name>
</gene>
<dbReference type="PROSITE" id="PS50088">
    <property type="entry name" value="ANK_REPEAT"/>
    <property type="match status" value="1"/>
</dbReference>
<dbReference type="SMR" id="A2G4P0"/>
<reference evidence="5" key="2">
    <citation type="journal article" date="2007" name="Science">
        <title>Draft genome sequence of the sexually transmitted pathogen Trichomonas vaginalis.</title>
        <authorList>
            <person name="Carlton J.M."/>
            <person name="Hirt R.P."/>
            <person name="Silva J.C."/>
            <person name="Delcher A.L."/>
            <person name="Schatz M."/>
            <person name="Zhao Q."/>
            <person name="Wortman J.R."/>
            <person name="Bidwell S.L."/>
            <person name="Alsmark U.C.M."/>
            <person name="Besteiro S."/>
            <person name="Sicheritz-Ponten T."/>
            <person name="Noel C.J."/>
            <person name="Dacks J.B."/>
            <person name="Foster P.G."/>
            <person name="Simillion C."/>
            <person name="Van de Peer Y."/>
            <person name="Miranda-Saavedra D."/>
            <person name="Barton G.J."/>
            <person name="Westrop G.D."/>
            <person name="Mueller S."/>
            <person name="Dessi D."/>
            <person name="Fiori P.L."/>
            <person name="Ren Q."/>
            <person name="Paulsen I."/>
            <person name="Zhang H."/>
            <person name="Bastida-Corcuera F.D."/>
            <person name="Simoes-Barbosa A."/>
            <person name="Brown M.T."/>
            <person name="Hayes R.D."/>
            <person name="Mukherjee M."/>
            <person name="Okumura C.Y."/>
            <person name="Schneider R."/>
            <person name="Smith A.J."/>
            <person name="Vanacova S."/>
            <person name="Villalvazo M."/>
            <person name="Haas B.J."/>
            <person name="Pertea M."/>
            <person name="Feldblyum T.V."/>
            <person name="Utterback T.R."/>
            <person name="Shu C.L."/>
            <person name="Osoegawa K."/>
            <person name="de Jong P.J."/>
            <person name="Hrdy I."/>
            <person name="Horvathova L."/>
            <person name="Zubacova Z."/>
            <person name="Dolezal P."/>
            <person name="Malik S.B."/>
            <person name="Logsdon J.M. Jr."/>
            <person name="Henze K."/>
            <person name="Gupta A."/>
            <person name="Wang C.C."/>
            <person name="Dunne R.L."/>
            <person name="Upcroft J.A."/>
            <person name="Upcroft P."/>
            <person name="White O."/>
            <person name="Salzberg S.L."/>
            <person name="Tang P."/>
            <person name="Chiu C.-H."/>
            <person name="Lee Y.-S."/>
            <person name="Embley T.M."/>
            <person name="Coombs G.H."/>
            <person name="Mottram J.C."/>
            <person name="Tachezy J."/>
            <person name="Fraser-Liggett C.M."/>
            <person name="Johnson P.J."/>
        </authorList>
    </citation>
    <scope>NUCLEOTIDE SEQUENCE [LARGE SCALE GENOMIC DNA]</scope>
    <source>
        <strain evidence="5">G3</strain>
    </source>
</reference>
<dbReference type="STRING" id="5722.A2G4P0"/>
<protein>
    <submittedName>
        <fullName evidence="5">Uncharacterized protein</fullName>
    </submittedName>
</protein>
<evidence type="ECO:0000313" key="6">
    <source>
        <dbReference type="Proteomes" id="UP000001542"/>
    </source>
</evidence>
<dbReference type="OrthoDB" id="38147at2759"/>
<dbReference type="KEGG" id="tva:4745539"/>
<dbReference type="Gene3D" id="1.25.40.20">
    <property type="entry name" value="Ankyrin repeat-containing domain"/>
    <property type="match status" value="2"/>
</dbReference>
<feature type="region of interest" description="Disordered" evidence="4">
    <location>
        <begin position="233"/>
        <end position="263"/>
    </location>
</feature>
<accession>A2G4P0</accession>
<feature type="compositionally biased region" description="Acidic residues" evidence="4">
    <location>
        <begin position="237"/>
        <end position="248"/>
    </location>
</feature>
<dbReference type="InterPro" id="IPR036770">
    <property type="entry name" value="Ankyrin_rpt-contain_sf"/>
</dbReference>
<organism evidence="5 6">
    <name type="scientific">Trichomonas vaginalis (strain ATCC PRA-98 / G3)</name>
    <dbReference type="NCBI Taxonomy" id="412133"/>
    <lineage>
        <taxon>Eukaryota</taxon>
        <taxon>Metamonada</taxon>
        <taxon>Parabasalia</taxon>
        <taxon>Trichomonadida</taxon>
        <taxon>Trichomonadidae</taxon>
        <taxon>Trichomonas</taxon>
    </lineage>
</organism>
<sequence length="661" mass="76950">MIVLKSPEFINDIAIKVQQEEGGRVTSYKLAPFNLFYASHKLRNEFIGKYIEDPIHIGTISDKESFKKFLELMYNKETHVSKEQLIQIIKFAKDLEASIFYPCLIDACSNSGLYSEQRELEDLNEKYKNQIDPKDINLYADNINDVLESMPEVKRCQAILQMNLETLQKIDRAKFNYPLLDTIYNLQQQLEDRAIQEQTVQTQFESISESESDTEAKMADVYKDDSNIPIQNKVIHEDDDYNTVEEKEDFPPKPPARKKPILNPNELRKESEDIQKHPKQFVQDEIIPLDYSLERAIRKNNLTEFKALIKLNKKQINAQNQNNQLQGPIHLAAINDRLDIMIEILQHPDVNVNLQDSQKKTALFHAIENKRVQIIDRLLKDERVDLEAQMKDGRTVMHLIVEKEDFTTLRKIARKGNIEKLLAIKDNLGNSPFHYCILKGKEKSLDELEKIMPEYDVNDQNKEGLTMLHLAAALRRTTLLIRLLENPTIDVNIQDNKSKTAAFTAGDNQNFEEFKEIVKKDDYDIDAKSEKGLTLFLYLVLNKKDYKFIEFLLEEKPDVIKQQDELGRTALHIMISTKNLEMFNTFIEHPGVDQILNMVDRDKRTPLHIAAINNENPDYVERLVKFNKLDKNARDVTNKTAYEYAKTKKIQSILMKYTNIN</sequence>
<evidence type="ECO:0000256" key="4">
    <source>
        <dbReference type="SAM" id="MobiDB-lite"/>
    </source>
</evidence>
<keyword evidence="6" id="KW-1185">Reference proteome</keyword>
<dbReference type="VEuPathDB" id="TrichDB:TVAGG3_0522950"/>
<dbReference type="Proteomes" id="UP000001542">
    <property type="component" value="Unassembled WGS sequence"/>
</dbReference>
<dbReference type="eggNOG" id="KOG0504">
    <property type="taxonomic scope" value="Eukaryota"/>
</dbReference>
<evidence type="ECO:0000313" key="5">
    <source>
        <dbReference type="EMBL" id="EAX87885.1"/>
    </source>
</evidence>
<feature type="repeat" description="ANK" evidence="3">
    <location>
        <begin position="463"/>
        <end position="496"/>
    </location>
</feature>
<proteinExistence type="predicted"/>
<dbReference type="PANTHER" id="PTHR24198:SF165">
    <property type="entry name" value="ANKYRIN REPEAT-CONTAINING PROTEIN-RELATED"/>
    <property type="match status" value="1"/>
</dbReference>
<dbReference type="AlphaFoldDB" id="A2G4P0"/>
<dbReference type="VEuPathDB" id="TrichDB:TVAG_285100"/>
<dbReference type="InterPro" id="IPR002110">
    <property type="entry name" value="Ankyrin_rpt"/>
</dbReference>
<dbReference type="InParanoid" id="A2G4P0"/>
<dbReference type="SUPFAM" id="SSF48403">
    <property type="entry name" value="Ankyrin repeat"/>
    <property type="match status" value="2"/>
</dbReference>
<dbReference type="SMART" id="SM00248">
    <property type="entry name" value="ANK"/>
    <property type="match status" value="9"/>
</dbReference>
<reference evidence="5" key="1">
    <citation type="submission" date="2006-10" db="EMBL/GenBank/DDBJ databases">
        <authorList>
            <person name="Amadeo P."/>
            <person name="Zhao Q."/>
            <person name="Wortman J."/>
            <person name="Fraser-Liggett C."/>
            <person name="Carlton J."/>
        </authorList>
    </citation>
    <scope>NUCLEOTIDE SEQUENCE</scope>
    <source>
        <strain evidence="5">G3</strain>
    </source>
</reference>
<dbReference type="PANTHER" id="PTHR24198">
    <property type="entry name" value="ANKYRIN REPEAT AND PROTEIN KINASE DOMAIN-CONTAINING PROTEIN"/>
    <property type="match status" value="1"/>
</dbReference>